<comment type="caution">
    <text evidence="1">The sequence shown here is derived from an EMBL/GenBank/DDBJ whole genome shotgun (WGS) entry which is preliminary data.</text>
</comment>
<accession>A0A4Y2X293</accession>
<sequence>MNEQLVSKGERWAKRGIDAPDASLRLAIHDSSIQSKFDRATPKPIVNVKNQSELPWCRTEGCLSKAGHSRAFRSTLFGARRSKTRRQCQNLMMALSGRNVWIFIRRTRQREGSLGS</sequence>
<keyword evidence="2" id="KW-1185">Reference proteome</keyword>
<evidence type="ECO:0000313" key="1">
    <source>
        <dbReference type="EMBL" id="GBO43633.1"/>
    </source>
</evidence>
<reference evidence="1 2" key="1">
    <citation type="journal article" date="2019" name="Sci. Rep.">
        <title>Orb-weaving spider Araneus ventricosus genome elucidates the spidroin gene catalogue.</title>
        <authorList>
            <person name="Kono N."/>
            <person name="Nakamura H."/>
            <person name="Ohtoshi R."/>
            <person name="Moran D.A.P."/>
            <person name="Shinohara A."/>
            <person name="Yoshida Y."/>
            <person name="Fujiwara M."/>
            <person name="Mori M."/>
            <person name="Tomita M."/>
            <person name="Arakawa K."/>
        </authorList>
    </citation>
    <scope>NUCLEOTIDE SEQUENCE [LARGE SCALE GENOMIC DNA]</scope>
</reference>
<proteinExistence type="predicted"/>
<name>A0A4Y2X293_ARAVE</name>
<dbReference type="EMBL" id="BGPR01070134">
    <property type="protein sequence ID" value="GBO43633.1"/>
    <property type="molecule type" value="Genomic_DNA"/>
</dbReference>
<organism evidence="1 2">
    <name type="scientific">Araneus ventricosus</name>
    <name type="common">Orbweaver spider</name>
    <name type="synonym">Epeira ventricosa</name>
    <dbReference type="NCBI Taxonomy" id="182803"/>
    <lineage>
        <taxon>Eukaryota</taxon>
        <taxon>Metazoa</taxon>
        <taxon>Ecdysozoa</taxon>
        <taxon>Arthropoda</taxon>
        <taxon>Chelicerata</taxon>
        <taxon>Arachnida</taxon>
        <taxon>Araneae</taxon>
        <taxon>Araneomorphae</taxon>
        <taxon>Entelegynae</taxon>
        <taxon>Araneoidea</taxon>
        <taxon>Araneidae</taxon>
        <taxon>Araneus</taxon>
    </lineage>
</organism>
<dbReference type="Proteomes" id="UP000499080">
    <property type="component" value="Unassembled WGS sequence"/>
</dbReference>
<protein>
    <submittedName>
        <fullName evidence="1">Uncharacterized protein</fullName>
    </submittedName>
</protein>
<dbReference type="AlphaFoldDB" id="A0A4Y2X293"/>
<gene>
    <name evidence="1" type="ORF">AVEN_150960_1</name>
</gene>
<evidence type="ECO:0000313" key="2">
    <source>
        <dbReference type="Proteomes" id="UP000499080"/>
    </source>
</evidence>